<feature type="domain" description="ABC transmembrane type-1" evidence="8">
    <location>
        <begin position="95"/>
        <end position="300"/>
    </location>
</feature>
<evidence type="ECO:0000256" key="1">
    <source>
        <dbReference type="ARBA" id="ARBA00004651"/>
    </source>
</evidence>
<feature type="transmembrane region" description="Helical" evidence="7">
    <location>
        <begin position="235"/>
        <end position="261"/>
    </location>
</feature>
<accession>A0A0B2BEQ3</accession>
<dbReference type="SUPFAM" id="SSF161098">
    <property type="entry name" value="MetI-like"/>
    <property type="match status" value="1"/>
</dbReference>
<evidence type="ECO:0000256" key="4">
    <source>
        <dbReference type="ARBA" id="ARBA00022692"/>
    </source>
</evidence>
<feature type="transmembrane region" description="Helical" evidence="7">
    <location>
        <begin position="132"/>
        <end position="156"/>
    </location>
</feature>
<feature type="transmembrane region" description="Helical" evidence="7">
    <location>
        <begin position="176"/>
        <end position="197"/>
    </location>
</feature>
<reference evidence="9 10" key="1">
    <citation type="submission" date="2017-11" db="EMBL/GenBank/DDBJ databases">
        <title>Genomic Encyclopedia of Archaeal and Bacterial Type Strains, Phase II (KMG-II): From Individual Species to Whole Genera.</title>
        <authorList>
            <person name="Goeker M."/>
        </authorList>
    </citation>
    <scope>NUCLEOTIDE SEQUENCE [LARGE SCALE GENOMIC DNA]</scope>
    <source>
        <strain evidence="9 10">DSM 27763</strain>
    </source>
</reference>
<sequence length="314" mass="32697">MGKLIGYRLALVAPQLVLVSLLVFSMTYMVPGSPAAAILGAQANPERIAELESQLGLDAPPLQRLVEWYGAAFTGDFGTSYSSSLPVTDTLLERFPATLSLVLGGLLVAVVLGIGLGVLAGVRAGGLADRTVAAATAVGLAIPEFWLGLVLTLVFAVQLGWVPVISWTPVTDDPVAWARGLILPSLALGIGAAALIARQTRGAMVQALSSPFVDTLTAAGVSRRRIVMRYALKNAMVPVLASTGITVTIMIGASFVVEKVFAFPGVGDLMLRSVIGKDFPVVQAGVLMIACLVIVVNLLIDLGYGLLNPKARPQ</sequence>
<keyword evidence="5 7" id="KW-1133">Transmembrane helix</keyword>
<organism evidence="9 10">
    <name type="scientific">Mumia flava</name>
    <dbReference type="NCBI Taxonomy" id="1348852"/>
    <lineage>
        <taxon>Bacteria</taxon>
        <taxon>Bacillati</taxon>
        <taxon>Actinomycetota</taxon>
        <taxon>Actinomycetes</taxon>
        <taxon>Propionibacteriales</taxon>
        <taxon>Nocardioidaceae</taxon>
        <taxon>Mumia</taxon>
    </lineage>
</organism>
<dbReference type="RefSeq" id="WP_039355845.1">
    <property type="nucleotide sequence ID" value="NZ_PGEZ01000003.1"/>
</dbReference>
<evidence type="ECO:0000256" key="7">
    <source>
        <dbReference type="RuleBase" id="RU363032"/>
    </source>
</evidence>
<keyword evidence="3" id="KW-1003">Cell membrane</keyword>
<dbReference type="InterPro" id="IPR045621">
    <property type="entry name" value="BPD_transp_1_N"/>
</dbReference>
<dbReference type="Pfam" id="PF00528">
    <property type="entry name" value="BPD_transp_1"/>
    <property type="match status" value="1"/>
</dbReference>
<evidence type="ECO:0000256" key="5">
    <source>
        <dbReference type="ARBA" id="ARBA00022989"/>
    </source>
</evidence>
<keyword evidence="2 7" id="KW-0813">Transport</keyword>
<name>A0A0B2BEQ3_9ACTN</name>
<evidence type="ECO:0000259" key="8">
    <source>
        <dbReference type="PROSITE" id="PS50928"/>
    </source>
</evidence>
<dbReference type="PANTHER" id="PTHR43163">
    <property type="entry name" value="DIPEPTIDE TRANSPORT SYSTEM PERMEASE PROTEIN DPPB-RELATED"/>
    <property type="match status" value="1"/>
</dbReference>
<comment type="subcellular location">
    <subcellularLocation>
        <location evidence="1 7">Cell membrane</location>
        <topology evidence="1 7">Multi-pass membrane protein</topology>
    </subcellularLocation>
</comment>
<dbReference type="Proteomes" id="UP000230842">
    <property type="component" value="Unassembled WGS sequence"/>
</dbReference>
<protein>
    <submittedName>
        <fullName evidence="9">Peptide/nickel transport system permease protein</fullName>
    </submittedName>
</protein>
<dbReference type="AlphaFoldDB" id="A0A0B2BEQ3"/>
<evidence type="ECO:0000313" key="10">
    <source>
        <dbReference type="Proteomes" id="UP000230842"/>
    </source>
</evidence>
<evidence type="ECO:0000256" key="6">
    <source>
        <dbReference type="ARBA" id="ARBA00023136"/>
    </source>
</evidence>
<dbReference type="GO" id="GO:0071916">
    <property type="term" value="F:dipeptide transmembrane transporter activity"/>
    <property type="evidence" value="ECO:0007669"/>
    <property type="project" value="TreeGrafter"/>
</dbReference>
<proteinExistence type="inferred from homology"/>
<dbReference type="GO" id="GO:0005886">
    <property type="term" value="C:plasma membrane"/>
    <property type="evidence" value="ECO:0007669"/>
    <property type="project" value="UniProtKB-SubCell"/>
</dbReference>
<dbReference type="PANTHER" id="PTHR43163:SF6">
    <property type="entry name" value="DIPEPTIDE TRANSPORT SYSTEM PERMEASE PROTEIN DPPB-RELATED"/>
    <property type="match status" value="1"/>
</dbReference>
<dbReference type="OrthoDB" id="147688at2"/>
<dbReference type="Gene3D" id="1.10.3720.10">
    <property type="entry name" value="MetI-like"/>
    <property type="match status" value="1"/>
</dbReference>
<feature type="transmembrane region" description="Helical" evidence="7">
    <location>
        <begin position="99"/>
        <end position="120"/>
    </location>
</feature>
<feature type="transmembrane region" description="Helical" evidence="7">
    <location>
        <begin position="281"/>
        <end position="307"/>
    </location>
</feature>
<gene>
    <name evidence="9" type="ORF">CLV56_3954</name>
</gene>
<evidence type="ECO:0000313" key="9">
    <source>
        <dbReference type="EMBL" id="PJJ48250.1"/>
    </source>
</evidence>
<dbReference type="EMBL" id="PGEZ01000003">
    <property type="protein sequence ID" value="PJJ48250.1"/>
    <property type="molecule type" value="Genomic_DNA"/>
</dbReference>
<keyword evidence="6 7" id="KW-0472">Membrane</keyword>
<dbReference type="PROSITE" id="PS50928">
    <property type="entry name" value="ABC_TM1"/>
    <property type="match status" value="1"/>
</dbReference>
<dbReference type="InterPro" id="IPR035906">
    <property type="entry name" value="MetI-like_sf"/>
</dbReference>
<dbReference type="CDD" id="cd06261">
    <property type="entry name" value="TM_PBP2"/>
    <property type="match status" value="1"/>
</dbReference>
<evidence type="ECO:0000256" key="2">
    <source>
        <dbReference type="ARBA" id="ARBA00022448"/>
    </source>
</evidence>
<keyword evidence="10" id="KW-1185">Reference proteome</keyword>
<keyword evidence="4 7" id="KW-0812">Transmembrane</keyword>
<comment type="similarity">
    <text evidence="7">Belongs to the binding-protein-dependent transport system permease family.</text>
</comment>
<dbReference type="Pfam" id="PF19300">
    <property type="entry name" value="BPD_transp_1_N"/>
    <property type="match status" value="1"/>
</dbReference>
<dbReference type="InterPro" id="IPR000515">
    <property type="entry name" value="MetI-like"/>
</dbReference>
<comment type="caution">
    <text evidence="9">The sequence shown here is derived from an EMBL/GenBank/DDBJ whole genome shotgun (WGS) entry which is preliminary data.</text>
</comment>
<evidence type="ECO:0000256" key="3">
    <source>
        <dbReference type="ARBA" id="ARBA00022475"/>
    </source>
</evidence>